<name>A0AAJ2VES9_DELAC</name>
<reference evidence="1" key="1">
    <citation type="submission" date="2023-11" db="EMBL/GenBank/DDBJ databases">
        <title>Identification and selenium tolerance of Delftia acidovorans R3-25.</title>
        <authorList>
            <person name="Zhang S."/>
            <person name="Liu Y."/>
            <person name="Guo Y."/>
        </authorList>
    </citation>
    <scope>NUCLEOTIDE SEQUENCE</scope>
    <source>
        <strain evidence="1">R3-25</strain>
    </source>
</reference>
<organism evidence="1 2">
    <name type="scientific">Delftia acidovorans</name>
    <name type="common">Pseudomonas acidovorans</name>
    <name type="synonym">Comamonas acidovorans</name>
    <dbReference type="NCBI Taxonomy" id="80866"/>
    <lineage>
        <taxon>Bacteria</taxon>
        <taxon>Pseudomonadati</taxon>
        <taxon>Pseudomonadota</taxon>
        <taxon>Betaproteobacteria</taxon>
        <taxon>Burkholderiales</taxon>
        <taxon>Comamonadaceae</taxon>
        <taxon>Delftia</taxon>
    </lineage>
</organism>
<dbReference type="AlphaFoldDB" id="A0AAJ2VES9"/>
<dbReference type="RefSeq" id="WP_319075619.1">
    <property type="nucleotide sequence ID" value="NZ_JAWWMZ010000010.1"/>
</dbReference>
<dbReference type="EMBL" id="JAWWMZ010000010">
    <property type="protein sequence ID" value="MDX4956217.1"/>
    <property type="molecule type" value="Genomic_DNA"/>
</dbReference>
<evidence type="ECO:0000313" key="1">
    <source>
        <dbReference type="EMBL" id="MDX4956217.1"/>
    </source>
</evidence>
<proteinExistence type="predicted"/>
<evidence type="ECO:0000313" key="2">
    <source>
        <dbReference type="Proteomes" id="UP001287445"/>
    </source>
</evidence>
<dbReference type="Proteomes" id="UP001287445">
    <property type="component" value="Unassembled WGS sequence"/>
</dbReference>
<gene>
    <name evidence="1" type="ORF">SGN30_22615</name>
</gene>
<accession>A0AAJ2VES9</accession>
<protein>
    <submittedName>
        <fullName evidence="1">Uncharacterized protein</fullName>
    </submittedName>
</protein>
<sequence>MKPRRKFPFTGHIVTRMGNVLPLEFTRASSWGAYDTRGRHFEWRHVHATVAEAVAAGHQVVADAEEKIERLQGLQDARRINLDKALEKGPAS</sequence>
<comment type="caution">
    <text evidence="1">The sequence shown here is derived from an EMBL/GenBank/DDBJ whole genome shotgun (WGS) entry which is preliminary data.</text>
</comment>